<comment type="caution">
    <text evidence="3">The sequence shown here is derived from an EMBL/GenBank/DDBJ whole genome shotgun (WGS) entry which is preliminary data.</text>
</comment>
<feature type="region of interest" description="Disordered" evidence="1">
    <location>
        <begin position="50"/>
        <end position="70"/>
    </location>
</feature>
<evidence type="ECO:0000313" key="4">
    <source>
        <dbReference type="Proteomes" id="UP000229681"/>
    </source>
</evidence>
<organism evidence="3 4">
    <name type="scientific">Candidatus Thermofonsia Clade 1 bacterium</name>
    <dbReference type="NCBI Taxonomy" id="2364210"/>
    <lineage>
        <taxon>Bacteria</taxon>
        <taxon>Bacillati</taxon>
        <taxon>Chloroflexota</taxon>
        <taxon>Candidatus Thermofontia</taxon>
        <taxon>Candidatus Thermofonsia Clade 1</taxon>
    </lineage>
</organism>
<keyword evidence="2" id="KW-0472">Membrane</keyword>
<dbReference type="AlphaFoldDB" id="A0A2M8PD25"/>
<gene>
    <name evidence="3" type="ORF">CUN49_10550</name>
</gene>
<dbReference type="EMBL" id="PGTM01000155">
    <property type="protein sequence ID" value="PJF35444.1"/>
    <property type="molecule type" value="Genomic_DNA"/>
</dbReference>
<proteinExistence type="predicted"/>
<evidence type="ECO:0000256" key="1">
    <source>
        <dbReference type="SAM" id="MobiDB-lite"/>
    </source>
</evidence>
<keyword evidence="2" id="KW-1133">Transmembrane helix</keyword>
<dbReference type="Proteomes" id="UP000229681">
    <property type="component" value="Unassembled WGS sequence"/>
</dbReference>
<protein>
    <submittedName>
        <fullName evidence="3">Uncharacterized protein</fullName>
    </submittedName>
</protein>
<keyword evidence="2" id="KW-0812">Transmembrane</keyword>
<feature type="transmembrane region" description="Helical" evidence="2">
    <location>
        <begin position="17"/>
        <end position="39"/>
    </location>
</feature>
<sequence>MFSLPLAHGALGWWDEIFVALAIGIFLVMFLGPMLNTALSRLRGESRLTADAPLREPHKAEGPADTFRLE</sequence>
<evidence type="ECO:0000256" key="2">
    <source>
        <dbReference type="SAM" id="Phobius"/>
    </source>
</evidence>
<reference evidence="3 4" key="1">
    <citation type="submission" date="2017-11" db="EMBL/GenBank/DDBJ databases">
        <title>Evolution of Phototrophy in the Chloroflexi Phylum Driven by Horizontal Gene Transfer.</title>
        <authorList>
            <person name="Ward L.M."/>
            <person name="Hemp J."/>
            <person name="Shih P.M."/>
            <person name="Mcglynn S.E."/>
            <person name="Fischer W."/>
        </authorList>
    </citation>
    <scope>NUCLEOTIDE SEQUENCE [LARGE SCALE GENOMIC DNA]</scope>
    <source>
        <strain evidence="3">JP3_13</strain>
    </source>
</reference>
<name>A0A2M8PD25_9CHLR</name>
<evidence type="ECO:0000313" key="3">
    <source>
        <dbReference type="EMBL" id="PJF35444.1"/>
    </source>
</evidence>
<accession>A0A2M8PD25</accession>